<feature type="transmembrane region" description="Helical" evidence="9">
    <location>
        <begin position="17"/>
        <end position="41"/>
    </location>
</feature>
<dbReference type="GO" id="GO:0044780">
    <property type="term" value="P:bacterial-type flagellum assembly"/>
    <property type="evidence" value="ECO:0007669"/>
    <property type="project" value="InterPro"/>
</dbReference>
<evidence type="ECO:0000313" key="10">
    <source>
        <dbReference type="EMBL" id="GAD12172.1"/>
    </source>
</evidence>
<evidence type="ECO:0000256" key="8">
    <source>
        <dbReference type="ARBA" id="ARBA00023143"/>
    </source>
</evidence>
<sequence>MAFMSADFIIRLAEQGVYIVLVVCGPLLLLSLAVGLVVSIFQAATQIQEQTLAFVPKIVAVLLGLVFFGPWMLSKMVSYAHDIFNNLASFIG</sequence>
<comment type="similarity">
    <text evidence="2 9">Belongs to the FliQ/MopD/SpaQ family.</text>
</comment>
<dbReference type="AlphaFoldDB" id="S4PM75"/>
<evidence type="ECO:0000313" key="11">
    <source>
        <dbReference type="Proteomes" id="UP000016424"/>
    </source>
</evidence>
<name>S4PM75_GEOKU</name>
<keyword evidence="10" id="KW-0969">Cilium</keyword>
<keyword evidence="10" id="KW-0282">Flagellum</keyword>
<evidence type="ECO:0000256" key="3">
    <source>
        <dbReference type="ARBA" id="ARBA00021718"/>
    </source>
</evidence>
<dbReference type="InterPro" id="IPR002191">
    <property type="entry name" value="Bac_export_3"/>
</dbReference>
<keyword evidence="6 9" id="KW-1133">Transmembrane helix</keyword>
<evidence type="ECO:0000256" key="2">
    <source>
        <dbReference type="ARBA" id="ARBA00006156"/>
    </source>
</evidence>
<dbReference type="PANTHER" id="PTHR34040">
    <property type="entry name" value="FLAGELLAR BIOSYNTHETIC PROTEIN FLIQ"/>
    <property type="match status" value="1"/>
</dbReference>
<keyword evidence="4 9" id="KW-1003">Cell membrane</keyword>
<reference evidence="11" key="1">
    <citation type="journal article" date="2013" name="Genome">
        <title>Draft Genome Sequence of Geobacillus kaustophilus GBlys, a Lysogenic Strain with Bacteriophage phiOH2.</title>
        <authorList>
            <person name="Doi K."/>
            <person name="Mori K."/>
            <person name="Martono H."/>
            <person name="Nagayoshi Y."/>
            <person name="Fujino Y."/>
            <person name="Tashiro K."/>
            <person name="Kuhara S."/>
            <person name="Ohshima T."/>
        </authorList>
    </citation>
    <scope>NUCLEOTIDE SEQUENCE [LARGE SCALE GENOMIC DNA]</scope>
    <source>
        <strain evidence="11">GBlys</strain>
    </source>
</reference>
<dbReference type="EMBL" id="BASG01000002">
    <property type="protein sequence ID" value="GAD12172.1"/>
    <property type="molecule type" value="Genomic_DNA"/>
</dbReference>
<comment type="caution">
    <text evidence="10">The sequence shown here is derived from an EMBL/GenBank/DDBJ whole genome shotgun (WGS) entry which is preliminary data.</text>
</comment>
<dbReference type="PIRSF" id="PIRSF004669">
    <property type="entry name" value="FliQ"/>
    <property type="match status" value="1"/>
</dbReference>
<keyword evidence="5 9" id="KW-0812">Transmembrane</keyword>
<dbReference type="GO" id="GO:0009306">
    <property type="term" value="P:protein secretion"/>
    <property type="evidence" value="ECO:0007669"/>
    <property type="project" value="InterPro"/>
</dbReference>
<proteinExistence type="inferred from homology"/>
<evidence type="ECO:0000256" key="4">
    <source>
        <dbReference type="ARBA" id="ARBA00022475"/>
    </source>
</evidence>
<dbReference type="PRINTS" id="PR00952">
    <property type="entry name" value="TYPE3IMQPROT"/>
</dbReference>
<comment type="function">
    <text evidence="9">Role in flagellar biosynthesis.</text>
</comment>
<dbReference type="NCBIfam" id="TIGR01402">
    <property type="entry name" value="fliQ"/>
    <property type="match status" value="1"/>
</dbReference>
<gene>
    <name evidence="9" type="primary">fliQ</name>
    <name evidence="10" type="ORF">GBL_0389</name>
</gene>
<evidence type="ECO:0000256" key="7">
    <source>
        <dbReference type="ARBA" id="ARBA00023136"/>
    </source>
</evidence>
<feature type="transmembrane region" description="Helical" evidence="9">
    <location>
        <begin position="53"/>
        <end position="73"/>
    </location>
</feature>
<comment type="subcellular location">
    <subcellularLocation>
        <location evidence="1 9">Cell membrane</location>
        <topology evidence="1">Multi-pass membrane protein</topology>
    </subcellularLocation>
    <subcellularLocation>
        <location evidence="9">Bacterial flagellum basal body</location>
    </subcellularLocation>
</comment>
<dbReference type="InterPro" id="IPR006305">
    <property type="entry name" value="FliQ"/>
</dbReference>
<dbReference type="Proteomes" id="UP000016424">
    <property type="component" value="Unassembled WGS sequence"/>
</dbReference>
<protein>
    <recommendedName>
        <fullName evidence="3 9">Flagellar biosynthetic protein FliQ</fullName>
    </recommendedName>
</protein>
<evidence type="ECO:0000256" key="1">
    <source>
        <dbReference type="ARBA" id="ARBA00004651"/>
    </source>
</evidence>
<accession>S4PM75</accession>
<dbReference type="GO" id="GO:0005886">
    <property type="term" value="C:plasma membrane"/>
    <property type="evidence" value="ECO:0007669"/>
    <property type="project" value="UniProtKB-SubCell"/>
</dbReference>
<evidence type="ECO:0000256" key="6">
    <source>
        <dbReference type="ARBA" id="ARBA00022989"/>
    </source>
</evidence>
<keyword evidence="8 9" id="KW-0975">Bacterial flagellum</keyword>
<dbReference type="PANTHER" id="PTHR34040:SF2">
    <property type="entry name" value="FLAGELLAR BIOSYNTHETIC PROTEIN FLIQ"/>
    <property type="match status" value="1"/>
</dbReference>
<dbReference type="Pfam" id="PF01313">
    <property type="entry name" value="Bac_export_3"/>
    <property type="match status" value="1"/>
</dbReference>
<dbReference type="GO" id="GO:0009425">
    <property type="term" value="C:bacterial-type flagellum basal body"/>
    <property type="evidence" value="ECO:0007669"/>
    <property type="project" value="UniProtKB-SubCell"/>
</dbReference>
<evidence type="ECO:0000256" key="5">
    <source>
        <dbReference type="ARBA" id="ARBA00022692"/>
    </source>
</evidence>
<evidence type="ECO:0000256" key="9">
    <source>
        <dbReference type="RuleBase" id="RU364090"/>
    </source>
</evidence>
<organism evidence="10 11">
    <name type="scientific">Geobacillus kaustophilus GBlys</name>
    <dbReference type="NCBI Taxonomy" id="1337888"/>
    <lineage>
        <taxon>Bacteria</taxon>
        <taxon>Bacillati</taxon>
        <taxon>Bacillota</taxon>
        <taxon>Bacilli</taxon>
        <taxon>Bacillales</taxon>
        <taxon>Anoxybacillaceae</taxon>
        <taxon>Geobacillus</taxon>
        <taxon>Geobacillus thermoleovorans group</taxon>
    </lineage>
</organism>
<keyword evidence="7 9" id="KW-0472">Membrane</keyword>
<keyword evidence="10" id="KW-0966">Cell projection</keyword>